<evidence type="ECO:0000256" key="2">
    <source>
        <dbReference type="ARBA" id="ARBA00022741"/>
    </source>
</evidence>
<dbReference type="Gene3D" id="3.40.50.300">
    <property type="entry name" value="P-loop containing nucleotide triphosphate hydrolases"/>
    <property type="match status" value="1"/>
</dbReference>
<evidence type="ECO:0000256" key="1">
    <source>
        <dbReference type="ARBA" id="ARBA00022448"/>
    </source>
</evidence>
<dbReference type="Proteomes" id="UP000292884">
    <property type="component" value="Unassembled WGS sequence"/>
</dbReference>
<organism evidence="5 6">
    <name type="scientific">Pedobacter frigiditerrae</name>
    <dbReference type="NCBI Taxonomy" id="2530452"/>
    <lineage>
        <taxon>Bacteria</taxon>
        <taxon>Pseudomonadati</taxon>
        <taxon>Bacteroidota</taxon>
        <taxon>Sphingobacteriia</taxon>
        <taxon>Sphingobacteriales</taxon>
        <taxon>Sphingobacteriaceae</taxon>
        <taxon>Pedobacter</taxon>
    </lineage>
</organism>
<dbReference type="Pfam" id="PF00005">
    <property type="entry name" value="ABC_tran"/>
    <property type="match status" value="1"/>
</dbReference>
<dbReference type="PANTHER" id="PTHR42939">
    <property type="entry name" value="ABC TRANSPORTER ATP-BINDING PROTEIN ALBC-RELATED"/>
    <property type="match status" value="1"/>
</dbReference>
<dbReference type="InterPro" id="IPR003439">
    <property type="entry name" value="ABC_transporter-like_ATP-bd"/>
</dbReference>
<evidence type="ECO:0000313" key="6">
    <source>
        <dbReference type="Proteomes" id="UP000292884"/>
    </source>
</evidence>
<dbReference type="GO" id="GO:0005524">
    <property type="term" value="F:ATP binding"/>
    <property type="evidence" value="ECO:0007669"/>
    <property type="project" value="UniProtKB-KW"/>
</dbReference>
<name>A0A4R0MX98_9SPHI</name>
<keyword evidence="6" id="KW-1185">Reference proteome</keyword>
<proteinExistence type="predicted"/>
<keyword evidence="1" id="KW-0813">Transport</keyword>
<dbReference type="SUPFAM" id="SSF52540">
    <property type="entry name" value="P-loop containing nucleoside triphosphate hydrolases"/>
    <property type="match status" value="1"/>
</dbReference>
<comment type="caution">
    <text evidence="5">The sequence shown here is derived from an EMBL/GenBank/DDBJ whole genome shotgun (WGS) entry which is preliminary data.</text>
</comment>
<reference evidence="5 6" key="1">
    <citation type="submission" date="2019-02" db="EMBL/GenBank/DDBJ databases">
        <title>Pedobacter sp. RP-1-13 sp. nov., isolated from Arctic soil.</title>
        <authorList>
            <person name="Dahal R.H."/>
        </authorList>
    </citation>
    <scope>NUCLEOTIDE SEQUENCE [LARGE SCALE GENOMIC DNA]</scope>
    <source>
        <strain evidence="5 6">RP-1-13</strain>
    </source>
</reference>
<evidence type="ECO:0000259" key="4">
    <source>
        <dbReference type="PROSITE" id="PS50893"/>
    </source>
</evidence>
<accession>A0A4R0MX98</accession>
<keyword evidence="2" id="KW-0547">Nucleotide-binding</keyword>
<evidence type="ECO:0000313" key="5">
    <source>
        <dbReference type="EMBL" id="TCC90584.1"/>
    </source>
</evidence>
<evidence type="ECO:0000256" key="3">
    <source>
        <dbReference type="ARBA" id="ARBA00022840"/>
    </source>
</evidence>
<dbReference type="GO" id="GO:0016887">
    <property type="term" value="F:ATP hydrolysis activity"/>
    <property type="evidence" value="ECO:0007669"/>
    <property type="project" value="InterPro"/>
</dbReference>
<dbReference type="EMBL" id="SJSK01000003">
    <property type="protein sequence ID" value="TCC90584.1"/>
    <property type="molecule type" value="Genomic_DNA"/>
</dbReference>
<dbReference type="PROSITE" id="PS50893">
    <property type="entry name" value="ABC_TRANSPORTER_2"/>
    <property type="match status" value="1"/>
</dbReference>
<dbReference type="PROSITE" id="PS00211">
    <property type="entry name" value="ABC_TRANSPORTER_1"/>
    <property type="match status" value="1"/>
</dbReference>
<sequence length="221" mass="24741">MLIFIKTIKLNQLNLTLTDISKRYGSHTVLAFDEWKIDSGIYWLKGGNGTGKTTLFKIISGQTPFDGTVLLNQISLKKQANDFRSRISYAEAEPQYPLFITGKELLNFYAAIRKASQKDINTLTDLFEMTAFLDQKIGGYSSGMLKKLSLICAFIGDVSLYIFDEPLITIDTASTDKLYRLIIEKSGQGKSFLISSHQEIDAAKLTVDGVFVIENRKVVIC</sequence>
<dbReference type="InterPro" id="IPR051782">
    <property type="entry name" value="ABC_Transporter_VariousFunc"/>
</dbReference>
<protein>
    <submittedName>
        <fullName evidence="5">ABC transporter ATP-binding protein</fullName>
    </submittedName>
</protein>
<dbReference type="InterPro" id="IPR027417">
    <property type="entry name" value="P-loop_NTPase"/>
</dbReference>
<dbReference type="AlphaFoldDB" id="A0A4R0MX98"/>
<keyword evidence="3 5" id="KW-0067">ATP-binding</keyword>
<dbReference type="OrthoDB" id="9801987at2"/>
<feature type="domain" description="ABC transporter" evidence="4">
    <location>
        <begin position="15"/>
        <end position="220"/>
    </location>
</feature>
<gene>
    <name evidence="5" type="ORF">EZ428_15055</name>
</gene>
<dbReference type="PANTHER" id="PTHR42939:SF1">
    <property type="entry name" value="ABC TRANSPORTER ATP-BINDING PROTEIN ALBC-RELATED"/>
    <property type="match status" value="1"/>
</dbReference>
<dbReference type="InterPro" id="IPR017871">
    <property type="entry name" value="ABC_transporter-like_CS"/>
</dbReference>